<dbReference type="Proteomes" id="UP001620645">
    <property type="component" value="Unassembled WGS sequence"/>
</dbReference>
<dbReference type="InterPro" id="IPR032006">
    <property type="entry name" value="TMIE"/>
</dbReference>
<accession>A0ABD2KGP9</accession>
<evidence type="ECO:0000313" key="4">
    <source>
        <dbReference type="Proteomes" id="UP001620645"/>
    </source>
</evidence>
<evidence type="ECO:0000313" key="3">
    <source>
        <dbReference type="EMBL" id="KAL3101967.1"/>
    </source>
</evidence>
<feature type="compositionally biased region" description="Low complexity" evidence="1">
    <location>
        <begin position="108"/>
        <end position="121"/>
    </location>
</feature>
<dbReference type="EMBL" id="JBICCN010000026">
    <property type="protein sequence ID" value="KAL3101967.1"/>
    <property type="molecule type" value="Genomic_DNA"/>
</dbReference>
<keyword evidence="2" id="KW-1133">Transmembrane helix</keyword>
<dbReference type="PANTHER" id="PTHR28635">
    <property type="entry name" value="TRANSMEMBRANE INNER EAR EXPRESSED PROTEIN"/>
    <property type="match status" value="1"/>
</dbReference>
<protein>
    <submittedName>
        <fullName evidence="3">Uncharacterized protein</fullName>
    </submittedName>
</protein>
<evidence type="ECO:0000256" key="1">
    <source>
        <dbReference type="SAM" id="MobiDB-lite"/>
    </source>
</evidence>
<keyword evidence="4" id="KW-1185">Reference proteome</keyword>
<organism evidence="3 4">
    <name type="scientific">Heterodera schachtii</name>
    <name type="common">Sugarbeet cyst nematode worm</name>
    <name type="synonym">Tylenchus schachtii</name>
    <dbReference type="NCBI Taxonomy" id="97005"/>
    <lineage>
        <taxon>Eukaryota</taxon>
        <taxon>Metazoa</taxon>
        <taxon>Ecdysozoa</taxon>
        <taxon>Nematoda</taxon>
        <taxon>Chromadorea</taxon>
        <taxon>Rhabditida</taxon>
        <taxon>Tylenchina</taxon>
        <taxon>Tylenchomorpha</taxon>
        <taxon>Tylenchoidea</taxon>
        <taxon>Heteroderidae</taxon>
        <taxon>Heteroderinae</taxon>
        <taxon>Heterodera</taxon>
    </lineage>
</organism>
<evidence type="ECO:0000256" key="2">
    <source>
        <dbReference type="SAM" id="Phobius"/>
    </source>
</evidence>
<dbReference type="AlphaFoldDB" id="A0ABD2KGP9"/>
<dbReference type="Pfam" id="PF16038">
    <property type="entry name" value="TMIE"/>
    <property type="match status" value="1"/>
</dbReference>
<feature type="region of interest" description="Disordered" evidence="1">
    <location>
        <begin position="61"/>
        <end position="135"/>
    </location>
</feature>
<sequence length="135" mass="14784">MIEQQSPPQYHLLDQFVAPGLRLWMLIGLVSSVLLVMIVIVCCFVRIRIPRTKRQIELRAAKRRKRKALKESGGGDGGESQESEHNQYRGGQTIVLNSFNGANGGNGMRRSGNGANGGAERAAQRQTIASRSIPV</sequence>
<comment type="caution">
    <text evidence="3">The sequence shown here is derived from an EMBL/GenBank/DDBJ whole genome shotgun (WGS) entry which is preliminary data.</text>
</comment>
<name>A0ABD2KGP9_HETSC</name>
<feature type="transmembrane region" description="Helical" evidence="2">
    <location>
        <begin position="23"/>
        <end position="45"/>
    </location>
</feature>
<reference evidence="3 4" key="1">
    <citation type="submission" date="2024-10" db="EMBL/GenBank/DDBJ databases">
        <authorList>
            <person name="Kim D."/>
        </authorList>
    </citation>
    <scope>NUCLEOTIDE SEQUENCE [LARGE SCALE GENOMIC DNA]</scope>
    <source>
        <strain evidence="3">Taebaek</strain>
    </source>
</reference>
<proteinExistence type="predicted"/>
<dbReference type="PANTHER" id="PTHR28635:SF1">
    <property type="entry name" value="TRANSMEMBRANE INNER EAR EXPRESSED PROTEIN"/>
    <property type="match status" value="1"/>
</dbReference>
<gene>
    <name evidence="3" type="ORF">niasHS_003376</name>
</gene>
<feature type="compositionally biased region" description="Polar residues" evidence="1">
    <location>
        <begin position="124"/>
        <end position="135"/>
    </location>
</feature>
<keyword evidence="2" id="KW-0472">Membrane</keyword>
<keyword evidence="2" id="KW-0812">Transmembrane</keyword>